<dbReference type="SMART" id="SM00470">
    <property type="entry name" value="ParB"/>
    <property type="match status" value="1"/>
</dbReference>
<feature type="domain" description="ParB-like N-terminal" evidence="4">
    <location>
        <begin position="7"/>
        <end position="91"/>
    </location>
</feature>
<keyword evidence="2" id="KW-0808">Transferase</keyword>
<dbReference type="PANTHER" id="PTHR33375">
    <property type="entry name" value="CHROMOSOME-PARTITIONING PROTEIN PARB-RELATED"/>
    <property type="match status" value="1"/>
</dbReference>
<dbReference type="Gene3D" id="3.90.1530.30">
    <property type="match status" value="1"/>
</dbReference>
<organism evidence="5">
    <name type="scientific">marine sediment metagenome</name>
    <dbReference type="NCBI Taxonomy" id="412755"/>
    <lineage>
        <taxon>unclassified sequences</taxon>
        <taxon>metagenomes</taxon>
        <taxon>ecological metagenomes</taxon>
    </lineage>
</organism>
<dbReference type="AlphaFoldDB" id="A0A0F9IMP7"/>
<evidence type="ECO:0000256" key="2">
    <source>
        <dbReference type="ARBA" id="ARBA00022679"/>
    </source>
</evidence>
<evidence type="ECO:0000313" key="5">
    <source>
        <dbReference type="EMBL" id="KKL95075.1"/>
    </source>
</evidence>
<proteinExistence type="predicted"/>
<evidence type="ECO:0000256" key="3">
    <source>
        <dbReference type="ARBA" id="ARBA00022691"/>
    </source>
</evidence>
<protein>
    <recommendedName>
        <fullName evidence="4">ParB-like N-terminal domain-containing protein</fullName>
    </recommendedName>
</protein>
<sequence length="437" mass="50007">MRHHKTETIPLEKITVEDRARKDMGDIEDLALSIKDKGLLQNLVVDQNYRLLAGGRRHAALILLKAKEVTVTVIQTTDEIDPFEIELIENLVRKDMEWPEWVELVQKMHDYYSQRKKNWTQSKTAGILERSVGSINQILQLAEGMKSLPGLAEEKTEADAFRKMNIVMAKLTMSELKTRLEKRGEDDDIQVILTDVKKNYLIGDAIEEMRKLPAEDPILIFAEVDPPFAVSLNETKKQDGPVDNMEGYVEITAEKYPDFLNDLAYQLFRVLPPSATFVFWYAIDWHEEVRTALTEAGFLIDPIPAIWIKKHGQTNREKTNLARAYETFFYGRKPGSNTGLSKKGRINIFDFQTVPGAFKRHPTQKPLAIMQEIIETFCLDITPDRKILVPFMGSGVTYLAARALGLTAFGWDLNSEYRDKLLLSIQGEDIKSKQMEE</sequence>
<comment type="caution">
    <text evidence="5">The sequence shown here is derived from an EMBL/GenBank/DDBJ whole genome shotgun (WGS) entry which is preliminary data.</text>
</comment>
<dbReference type="Pfam" id="PF02195">
    <property type="entry name" value="ParB_N"/>
    <property type="match status" value="1"/>
</dbReference>
<dbReference type="EMBL" id="LAZR01018770">
    <property type="protein sequence ID" value="KKL95075.1"/>
    <property type="molecule type" value="Genomic_DNA"/>
</dbReference>
<gene>
    <name evidence="5" type="ORF">LCGC14_1858230</name>
</gene>
<dbReference type="SUPFAM" id="SSF53335">
    <property type="entry name" value="S-adenosyl-L-methionine-dependent methyltransferases"/>
    <property type="match status" value="1"/>
</dbReference>
<accession>A0A0F9IMP7</accession>
<keyword evidence="3" id="KW-0949">S-adenosyl-L-methionine</keyword>
<keyword evidence="1" id="KW-0489">Methyltransferase</keyword>
<dbReference type="GO" id="GO:0008170">
    <property type="term" value="F:N-methyltransferase activity"/>
    <property type="evidence" value="ECO:0007669"/>
    <property type="project" value="InterPro"/>
</dbReference>
<dbReference type="InterPro" id="IPR029063">
    <property type="entry name" value="SAM-dependent_MTases_sf"/>
</dbReference>
<dbReference type="GO" id="GO:0032259">
    <property type="term" value="P:methylation"/>
    <property type="evidence" value="ECO:0007669"/>
    <property type="project" value="UniProtKB-KW"/>
</dbReference>
<evidence type="ECO:0000259" key="4">
    <source>
        <dbReference type="SMART" id="SM00470"/>
    </source>
</evidence>
<dbReference type="InterPro" id="IPR002295">
    <property type="entry name" value="N4/N6-MTase_EcoPI_Mod-like"/>
</dbReference>
<dbReference type="PANTHER" id="PTHR33375:SF1">
    <property type="entry name" value="CHROMOSOME-PARTITIONING PROTEIN PARB-RELATED"/>
    <property type="match status" value="1"/>
</dbReference>
<dbReference type="InterPro" id="IPR002941">
    <property type="entry name" value="DNA_methylase_N4/N6"/>
</dbReference>
<dbReference type="PRINTS" id="PR00506">
    <property type="entry name" value="D21N6MTFRASE"/>
</dbReference>
<dbReference type="Pfam" id="PF01555">
    <property type="entry name" value="N6_N4_Mtase"/>
    <property type="match status" value="1"/>
</dbReference>
<dbReference type="GO" id="GO:0003677">
    <property type="term" value="F:DNA binding"/>
    <property type="evidence" value="ECO:0007669"/>
    <property type="project" value="InterPro"/>
</dbReference>
<dbReference type="InterPro" id="IPR050336">
    <property type="entry name" value="Chromosome_partition/occlusion"/>
</dbReference>
<dbReference type="GO" id="GO:0007059">
    <property type="term" value="P:chromosome segregation"/>
    <property type="evidence" value="ECO:0007669"/>
    <property type="project" value="TreeGrafter"/>
</dbReference>
<evidence type="ECO:0000256" key="1">
    <source>
        <dbReference type="ARBA" id="ARBA00022603"/>
    </source>
</evidence>
<dbReference type="SUPFAM" id="SSF110849">
    <property type="entry name" value="ParB/Sulfiredoxin"/>
    <property type="match status" value="1"/>
</dbReference>
<name>A0A0F9IMP7_9ZZZZ</name>
<dbReference type="InterPro" id="IPR036086">
    <property type="entry name" value="ParB/Sulfiredoxin_sf"/>
</dbReference>
<dbReference type="InterPro" id="IPR003115">
    <property type="entry name" value="ParB_N"/>
</dbReference>
<dbReference type="GO" id="GO:0005694">
    <property type="term" value="C:chromosome"/>
    <property type="evidence" value="ECO:0007669"/>
    <property type="project" value="TreeGrafter"/>
</dbReference>
<dbReference type="Gene3D" id="3.40.50.150">
    <property type="entry name" value="Vaccinia Virus protein VP39"/>
    <property type="match status" value="1"/>
</dbReference>
<reference evidence="5" key="1">
    <citation type="journal article" date="2015" name="Nature">
        <title>Complex archaea that bridge the gap between prokaryotes and eukaryotes.</title>
        <authorList>
            <person name="Spang A."/>
            <person name="Saw J.H."/>
            <person name="Jorgensen S.L."/>
            <person name="Zaremba-Niedzwiedzka K."/>
            <person name="Martijn J."/>
            <person name="Lind A.E."/>
            <person name="van Eijk R."/>
            <person name="Schleper C."/>
            <person name="Guy L."/>
            <person name="Ettema T.J."/>
        </authorList>
    </citation>
    <scope>NUCLEOTIDE SEQUENCE</scope>
</reference>